<name>A0A397HR66_ASPTH</name>
<feature type="compositionally biased region" description="Low complexity" evidence="1">
    <location>
        <begin position="75"/>
        <end position="86"/>
    </location>
</feature>
<accession>A0A397HR66</accession>
<dbReference type="RefSeq" id="XP_026617935.1">
    <property type="nucleotide sequence ID" value="XM_026761788.1"/>
</dbReference>
<protein>
    <recommendedName>
        <fullName evidence="2">Myb-like DNA-binding domain-containing protein</fullName>
    </recommendedName>
</protein>
<comment type="caution">
    <text evidence="3">The sequence shown here is derived from an EMBL/GenBank/DDBJ whole genome shotgun (WGS) entry which is preliminary data.</text>
</comment>
<evidence type="ECO:0000259" key="2">
    <source>
        <dbReference type="Pfam" id="PF22980"/>
    </source>
</evidence>
<feature type="region of interest" description="Disordered" evidence="1">
    <location>
        <begin position="69"/>
        <end position="166"/>
    </location>
</feature>
<dbReference type="VEuPathDB" id="FungiDB:CDV56_108169"/>
<evidence type="ECO:0000313" key="3">
    <source>
        <dbReference type="EMBL" id="RHZ65671.1"/>
    </source>
</evidence>
<dbReference type="OrthoDB" id="5421770at2759"/>
<dbReference type="Proteomes" id="UP000215305">
    <property type="component" value="Unassembled WGS sequence"/>
</dbReference>
<proteinExistence type="predicted"/>
<dbReference type="Pfam" id="PF22980">
    <property type="entry name" value="Myb_DNA-bind_8"/>
    <property type="match status" value="1"/>
</dbReference>
<keyword evidence="4" id="KW-1185">Reference proteome</keyword>
<feature type="compositionally biased region" description="Basic residues" evidence="1">
    <location>
        <begin position="112"/>
        <end position="123"/>
    </location>
</feature>
<dbReference type="AlphaFoldDB" id="A0A397HR66"/>
<feature type="compositionally biased region" description="Basic residues" evidence="1">
    <location>
        <begin position="148"/>
        <end position="158"/>
    </location>
</feature>
<reference evidence="3" key="1">
    <citation type="submission" date="2018-08" db="EMBL/GenBank/DDBJ databases">
        <title>Draft genome sequence of azole-resistant Aspergillus thermomutatus (Neosartorya pseudofischeri) strain HMR AF 39, isolated from a human nasal aspirate.</title>
        <authorList>
            <person name="Parent-Michaud M."/>
            <person name="Dufresne P.J."/>
            <person name="Fournier E."/>
            <person name="Martineau C."/>
            <person name="Moreira S."/>
            <person name="Perkins V."/>
            <person name="De Repentigny L."/>
            <person name="Dufresne S.F."/>
        </authorList>
    </citation>
    <scope>NUCLEOTIDE SEQUENCE [LARGE SCALE GENOMIC DNA]</scope>
    <source>
        <strain evidence="3">HMR AF 39</strain>
    </source>
</reference>
<dbReference type="GeneID" id="38130143"/>
<gene>
    <name evidence="3" type="ORF">CDV56_108169</name>
</gene>
<organism evidence="3 4">
    <name type="scientific">Aspergillus thermomutatus</name>
    <name type="common">Neosartorya pseudofischeri</name>
    <dbReference type="NCBI Taxonomy" id="41047"/>
    <lineage>
        <taxon>Eukaryota</taxon>
        <taxon>Fungi</taxon>
        <taxon>Dikarya</taxon>
        <taxon>Ascomycota</taxon>
        <taxon>Pezizomycotina</taxon>
        <taxon>Eurotiomycetes</taxon>
        <taxon>Eurotiomycetidae</taxon>
        <taxon>Eurotiales</taxon>
        <taxon>Aspergillaceae</taxon>
        <taxon>Aspergillus</taxon>
        <taxon>Aspergillus subgen. Fumigati</taxon>
    </lineage>
</organism>
<sequence length="195" mass="20085">MSSTNPETNGEEINGADAIFIIECLKHLNESKQVDIGKVATALKYSNVASAGNRFRALRKRYGFANLECKNSSTPTKAGKAGATGKAAKDGPAADEDVSSPGETVPSSPSKPARKPAAGRKGAKANSKPIPATGPVDTDGSVSASKKPTGKRGPRGKGKQVVAQQPAVMESVEIPVIKDNGDVKMEEGDAIKAEA</sequence>
<dbReference type="InterPro" id="IPR054505">
    <property type="entry name" value="Myb_DNA-bind_8"/>
</dbReference>
<evidence type="ECO:0000313" key="4">
    <source>
        <dbReference type="Proteomes" id="UP000215305"/>
    </source>
</evidence>
<evidence type="ECO:0000256" key="1">
    <source>
        <dbReference type="SAM" id="MobiDB-lite"/>
    </source>
</evidence>
<feature type="domain" description="Myb-like DNA-binding" evidence="2">
    <location>
        <begin position="17"/>
        <end position="63"/>
    </location>
</feature>
<dbReference type="EMBL" id="NKHU02000016">
    <property type="protein sequence ID" value="RHZ65671.1"/>
    <property type="molecule type" value="Genomic_DNA"/>
</dbReference>